<dbReference type="Pfam" id="PF25216">
    <property type="entry name" value="Volactin"/>
    <property type="match status" value="1"/>
</dbReference>
<evidence type="ECO:0000313" key="1">
    <source>
        <dbReference type="EMBL" id="SVD07961.1"/>
    </source>
</evidence>
<accession>A0A382SGB1</accession>
<feature type="non-terminal residue" evidence="1">
    <location>
        <position position="147"/>
    </location>
</feature>
<dbReference type="EMBL" id="UINC01128298">
    <property type="protein sequence ID" value="SVD07961.1"/>
    <property type="molecule type" value="Genomic_DNA"/>
</dbReference>
<evidence type="ECO:0008006" key="2">
    <source>
        <dbReference type="Google" id="ProtNLM"/>
    </source>
</evidence>
<dbReference type="InterPro" id="IPR057363">
    <property type="entry name" value="Volactin"/>
</dbReference>
<proteinExistence type="predicted"/>
<reference evidence="1" key="1">
    <citation type="submission" date="2018-05" db="EMBL/GenBank/DDBJ databases">
        <authorList>
            <person name="Lanie J.A."/>
            <person name="Ng W.-L."/>
            <person name="Kazmierczak K.M."/>
            <person name="Andrzejewski T.M."/>
            <person name="Davidsen T.M."/>
            <person name="Wayne K.J."/>
            <person name="Tettelin H."/>
            <person name="Glass J.I."/>
            <person name="Rusch D."/>
            <person name="Podicherti R."/>
            <person name="Tsui H.-C.T."/>
            <person name="Winkler M.E."/>
        </authorList>
    </citation>
    <scope>NUCLEOTIDE SEQUENCE</scope>
</reference>
<sequence>MADVKEKPSTTTRAVGVDIGTGFISCAEEEGGKKIFRKVRDAFFKLNPSKFLEGSANNFGEGMLKKAGAHYVKIDGTLYVLGNDAFKFANLFHQECLRPMSRGVLNPKQPVSNLMVGELVKSVAGAPASSNDVLYYCVPAQPIDADF</sequence>
<name>A0A382SGB1_9ZZZZ</name>
<protein>
    <recommendedName>
        <fullName evidence="2">Actin-like protein N-terminal domain-containing protein</fullName>
    </recommendedName>
</protein>
<organism evidence="1">
    <name type="scientific">marine metagenome</name>
    <dbReference type="NCBI Taxonomy" id="408172"/>
    <lineage>
        <taxon>unclassified sequences</taxon>
        <taxon>metagenomes</taxon>
        <taxon>ecological metagenomes</taxon>
    </lineage>
</organism>
<gene>
    <name evidence="1" type="ORF">METZ01_LOCUS360815</name>
</gene>
<dbReference type="AlphaFoldDB" id="A0A382SGB1"/>